<comment type="subcellular location">
    <subcellularLocation>
        <location evidence="4">Cell outer membrane</location>
    </subcellularLocation>
</comment>
<feature type="domain" description="LptD C-terminal" evidence="7">
    <location>
        <begin position="467"/>
        <end position="909"/>
    </location>
</feature>
<organism evidence="8 9">
    <name type="scientific">Pseudomonas marginalis pv. marginalis</name>
    <dbReference type="NCBI Taxonomy" id="97473"/>
    <lineage>
        <taxon>Bacteria</taxon>
        <taxon>Pseudomonadati</taxon>
        <taxon>Pseudomonadota</taxon>
        <taxon>Gammaproteobacteria</taxon>
        <taxon>Pseudomonadales</taxon>
        <taxon>Pseudomonadaceae</taxon>
        <taxon>Pseudomonas</taxon>
    </lineage>
</organism>
<gene>
    <name evidence="4" type="primary">lptD</name>
    <name evidence="8" type="ORF">ALQ29_100294</name>
</gene>
<comment type="caution">
    <text evidence="8">The sequence shown here is derived from an EMBL/GenBank/DDBJ whole genome shotgun (WGS) entry which is preliminary data.</text>
</comment>
<dbReference type="GO" id="GO:0043165">
    <property type="term" value="P:Gram-negative-bacterium-type cell outer membrane assembly"/>
    <property type="evidence" value="ECO:0007669"/>
    <property type="project" value="UniProtKB-UniRule"/>
</dbReference>
<evidence type="ECO:0000259" key="7">
    <source>
        <dbReference type="Pfam" id="PF04453"/>
    </source>
</evidence>
<dbReference type="InterPro" id="IPR005653">
    <property type="entry name" value="OstA-like_N"/>
</dbReference>
<feature type="region of interest" description="Disordered" evidence="5">
    <location>
        <begin position="131"/>
        <end position="166"/>
    </location>
</feature>
<comment type="subunit">
    <text evidence="4">Component of the lipopolysaccharide transport and assembly complex. Interacts with LptE and LptA.</text>
</comment>
<dbReference type="Proteomes" id="UP000276587">
    <property type="component" value="Unassembled WGS sequence"/>
</dbReference>
<feature type="compositionally biased region" description="Basic and acidic residues" evidence="5">
    <location>
        <begin position="55"/>
        <end position="65"/>
    </location>
</feature>
<evidence type="ECO:0000313" key="8">
    <source>
        <dbReference type="EMBL" id="RMO99914.1"/>
    </source>
</evidence>
<dbReference type="GO" id="GO:0009279">
    <property type="term" value="C:cell outer membrane"/>
    <property type="evidence" value="ECO:0007669"/>
    <property type="project" value="UniProtKB-SubCell"/>
</dbReference>
<dbReference type="GO" id="GO:1990351">
    <property type="term" value="C:transporter complex"/>
    <property type="evidence" value="ECO:0007669"/>
    <property type="project" value="TreeGrafter"/>
</dbReference>
<comment type="caution">
    <text evidence="4">Lacks conserved residue(s) required for the propagation of feature annotation.</text>
</comment>
<sequence length="1003" mass="112629">MKRIGNCSSSQTSSCCKRRSCSGITRVSDGASRQAGHALLSRIFFRPSRGVRPKPRADGTQEARTNKMALKSPAFRRKFPLLVTGSLLALQPFATSFVVAAEQYDCSVSASGAWDCAPKTAAAPLPPRPVHDGAAISSANSTAQADAGGKAEAVPQTALVTESKGRGLRSRSADYSHLDWVPRDKLTAAQLAETGPYCGGAYIEPTRPGMNDKTNKSDAPTFIGAKASRYEQEQQVATLAGDVVMRQGSMQLESEEASLYQAENRGELNGKVRLRDNGALIVGDHAEVQLDTGAAQIDNAEYVLHKSRIRGNALYAKRAENAIIRLKDGTYTTCEPDSNAWQLKGNNITLNPATGFGTATNATLRIKNIPILYTPYIYFPIDDRRQSGFLPPSFSTGSETGFTLVTPYYFNLAPNYDATLYPQYMTKRGLLMEGEFRYLTKSSEGQFGGAYLNDDNDERSKQTDYEKTRYMLNWQHKGGLDSRVLTQVDYTRISDPYYFQDLKSFQEGVESRDALNQQGSVTYRGDSYQARLNVQAYQLATISQITPYDRLPQITFNGALPYHPGGLDFTYETEAVRFERSLENGTFTDQDGLVSPRLDTYVRGLTRANGTRLNVAPAVEYPMNWTYGFVTPKLKYVYTKYDLDLDSTGKNQIIADQAAATAANPYAGGTFKSSQDRAVPVASVDSGLYFDRNTNWFGKDYRQTLEPRAFYLYVPNKDQADIPVFDTSEYSFSYASLFRDNRFSGADRIGDENKLSLGLTSRWIEDNGFERQRVSVGQALYFKDREVQLPGILASDRADANSDVSPVALDYEFRFNRDWRATADYNWDTEEHSPRSGSAMLHYQPEDNPNKIINVGYRYRNDQVVYNQLTGKWQFGGDYGQPGDPNFVKDYYKIQQHDFSMMWPIIPQWNLITRWQYDYARNRTLEAFGGFEYDNCCWKLRVINRYWVSNDEYSQIAPLNEKGDHGLFFQIVLKGLGGLTGAKVESFLDKGIEGYREREDQAF</sequence>
<evidence type="ECO:0000256" key="1">
    <source>
        <dbReference type="ARBA" id="ARBA00022729"/>
    </source>
</evidence>
<feature type="region of interest" description="Disordered" evidence="5">
    <location>
        <begin position="49"/>
        <end position="68"/>
    </location>
</feature>
<keyword evidence="9" id="KW-1185">Reference proteome</keyword>
<evidence type="ECO:0000256" key="4">
    <source>
        <dbReference type="HAMAP-Rule" id="MF_01411"/>
    </source>
</evidence>
<dbReference type="InterPro" id="IPR050218">
    <property type="entry name" value="LptD"/>
</dbReference>
<evidence type="ECO:0000256" key="2">
    <source>
        <dbReference type="ARBA" id="ARBA00023136"/>
    </source>
</evidence>
<comment type="similarity">
    <text evidence="4">Belongs to the LptD family.</text>
</comment>
<dbReference type="GO" id="GO:0015920">
    <property type="term" value="P:lipopolysaccharide transport"/>
    <property type="evidence" value="ECO:0007669"/>
    <property type="project" value="InterPro"/>
</dbReference>
<dbReference type="HAMAP" id="MF_01411">
    <property type="entry name" value="LPS_assembly_LptD"/>
    <property type="match status" value="1"/>
</dbReference>
<dbReference type="InterPro" id="IPR020889">
    <property type="entry name" value="LipoPS_assembly_LptD"/>
</dbReference>
<feature type="domain" description="Organic solvent tolerance-like N-terminal" evidence="6">
    <location>
        <begin position="223"/>
        <end position="355"/>
    </location>
</feature>
<protein>
    <recommendedName>
        <fullName evidence="4">LPS-assembly protein LptD</fullName>
    </recommendedName>
</protein>
<evidence type="ECO:0000259" key="6">
    <source>
        <dbReference type="Pfam" id="PF03968"/>
    </source>
</evidence>
<dbReference type="Pfam" id="PF04453">
    <property type="entry name" value="LptD"/>
    <property type="match status" value="1"/>
</dbReference>
<dbReference type="Pfam" id="PF03968">
    <property type="entry name" value="LptD_N"/>
    <property type="match status" value="1"/>
</dbReference>
<dbReference type="InterPro" id="IPR007543">
    <property type="entry name" value="LptD_C"/>
</dbReference>
<keyword evidence="3 4" id="KW-0998">Cell outer membrane</keyword>
<evidence type="ECO:0000256" key="5">
    <source>
        <dbReference type="SAM" id="MobiDB-lite"/>
    </source>
</evidence>
<dbReference type="EMBL" id="RBQF01000410">
    <property type="protein sequence ID" value="RMO99914.1"/>
    <property type="molecule type" value="Genomic_DNA"/>
</dbReference>
<keyword evidence="1 4" id="KW-0732">Signal</keyword>
<evidence type="ECO:0000256" key="3">
    <source>
        <dbReference type="ARBA" id="ARBA00023237"/>
    </source>
</evidence>
<keyword evidence="2 4" id="KW-0472">Membrane</keyword>
<dbReference type="PANTHER" id="PTHR30189:SF1">
    <property type="entry name" value="LPS-ASSEMBLY PROTEIN LPTD"/>
    <property type="match status" value="1"/>
</dbReference>
<name>A0A3M4A1B1_PSEMA</name>
<dbReference type="PANTHER" id="PTHR30189">
    <property type="entry name" value="LPS-ASSEMBLY PROTEIN"/>
    <property type="match status" value="1"/>
</dbReference>
<proteinExistence type="inferred from homology"/>
<dbReference type="AlphaFoldDB" id="A0A3M4A1B1"/>
<dbReference type="Gene3D" id="2.60.450.10">
    <property type="entry name" value="Lipopolysaccharide (LPS) transport protein A like domain"/>
    <property type="match status" value="1"/>
</dbReference>
<accession>A0A3M4A1B1</accession>
<comment type="function">
    <text evidence="4">Together with LptE, is involved in the assembly of lipopolysaccharide (LPS) at the surface of the outer membrane.</text>
</comment>
<reference evidence="8 9" key="1">
    <citation type="submission" date="2018-08" db="EMBL/GenBank/DDBJ databases">
        <title>Recombination of ecologically and evolutionarily significant loci maintains genetic cohesion in the Pseudomonas syringae species complex.</title>
        <authorList>
            <person name="Dillon M."/>
            <person name="Thakur S."/>
            <person name="Almeida R.N.D."/>
            <person name="Weir B.S."/>
            <person name="Guttman D.S."/>
        </authorList>
    </citation>
    <scope>NUCLEOTIDE SEQUENCE [LARGE SCALE GENOMIC DNA]</scope>
    <source>
        <strain evidence="8 9">ICMP 3555</strain>
    </source>
</reference>
<evidence type="ECO:0000313" key="9">
    <source>
        <dbReference type="Proteomes" id="UP000276587"/>
    </source>
</evidence>